<feature type="transmembrane region" description="Helical" evidence="7">
    <location>
        <begin position="96"/>
        <end position="115"/>
    </location>
</feature>
<feature type="transmembrane region" description="Helical" evidence="7">
    <location>
        <begin position="268"/>
        <end position="290"/>
    </location>
</feature>
<evidence type="ECO:0000256" key="1">
    <source>
        <dbReference type="ARBA" id="ARBA00004651"/>
    </source>
</evidence>
<feature type="transmembrane region" description="Helical" evidence="7">
    <location>
        <begin position="65"/>
        <end position="87"/>
    </location>
</feature>
<feature type="transmembrane region" description="Helical" evidence="7">
    <location>
        <begin position="369"/>
        <end position="387"/>
    </location>
</feature>
<evidence type="ECO:0000256" key="2">
    <source>
        <dbReference type="ARBA" id="ARBA00007430"/>
    </source>
</evidence>
<dbReference type="InterPro" id="IPR050833">
    <property type="entry name" value="Poly_Biosynth_Transport"/>
</dbReference>
<comment type="caution">
    <text evidence="8">The sequence shown here is derived from an EMBL/GenBank/DDBJ whole genome shotgun (WGS) entry which is preliminary data.</text>
</comment>
<evidence type="ECO:0000256" key="4">
    <source>
        <dbReference type="ARBA" id="ARBA00022692"/>
    </source>
</evidence>
<evidence type="ECO:0000313" key="9">
    <source>
        <dbReference type="Proteomes" id="UP001184150"/>
    </source>
</evidence>
<name>A0ABU1MQ07_9SPHN</name>
<comment type="similarity">
    <text evidence="2">Belongs to the polysaccharide synthase family.</text>
</comment>
<feature type="transmembrane region" description="Helical" evidence="7">
    <location>
        <begin position="399"/>
        <end position="422"/>
    </location>
</feature>
<keyword evidence="4 7" id="KW-0812">Transmembrane</keyword>
<evidence type="ECO:0000256" key="7">
    <source>
        <dbReference type="SAM" id="Phobius"/>
    </source>
</evidence>
<keyword evidence="6 7" id="KW-0472">Membrane</keyword>
<sequence>MLQVLAERLTQTVVMLTAALFLGPHDFGVAAMATAPALIAASTLQTGNQMIVQRDEATQHFLDTAFWLFLLLGAACAAFVVGLALVFRAMPGYETVWLMILPTALAPLLAAVGVVPEGLLMRTFAYRVLAIRKTVGQAIAGVACCGLAVYGFGAWSIVVQVTVAPIISTAISLIAAKWRPRGVATFREMGSLTRFSGALLGWSMLNQVNVRSVDLVVGLIAGPTATGVFRLARTVLDLATSLFMNPINGILLPIFSRMVGDRERTLEAMWQACGVASVIAPVSFLGSAFASPFVSAVIFSNKWPHLSETVTLFLLSLPSVAVMVPVQTYLVASGRPKLPFFNNLYQTVANVIMVALGAWFGIIWAAGMFSLRCLLGAAALLVVLKRVSPDIRMTNQAAATTVPLLVAVGIAVALHGVVWMLHLDLAKLVPALIMTTVAMLIYAGVSLVMFRAWIDFVIRAIRKR</sequence>
<evidence type="ECO:0000256" key="5">
    <source>
        <dbReference type="ARBA" id="ARBA00022989"/>
    </source>
</evidence>
<keyword evidence="3" id="KW-1003">Cell membrane</keyword>
<dbReference type="Proteomes" id="UP001184150">
    <property type="component" value="Unassembled WGS sequence"/>
</dbReference>
<protein>
    <submittedName>
        <fullName evidence="8">O-antigen/teichoic acid export membrane protein</fullName>
    </submittedName>
</protein>
<reference evidence="8 9" key="1">
    <citation type="submission" date="2023-07" db="EMBL/GenBank/DDBJ databases">
        <title>Sorghum-associated microbial communities from plants grown in Nebraska, USA.</title>
        <authorList>
            <person name="Schachtman D."/>
        </authorList>
    </citation>
    <scope>NUCLEOTIDE SEQUENCE [LARGE SCALE GENOMIC DNA]</scope>
    <source>
        <strain evidence="8 9">DS1027</strain>
    </source>
</reference>
<proteinExistence type="inferred from homology"/>
<dbReference type="PANTHER" id="PTHR30250:SF10">
    <property type="entry name" value="LIPOPOLYSACCHARIDE BIOSYNTHESIS PROTEIN WZXC"/>
    <property type="match status" value="1"/>
</dbReference>
<keyword evidence="9" id="KW-1185">Reference proteome</keyword>
<dbReference type="EMBL" id="JAVDRD010000009">
    <property type="protein sequence ID" value="MDR6512424.1"/>
    <property type="molecule type" value="Genomic_DNA"/>
</dbReference>
<evidence type="ECO:0000256" key="3">
    <source>
        <dbReference type="ARBA" id="ARBA00022475"/>
    </source>
</evidence>
<dbReference type="Pfam" id="PF13440">
    <property type="entry name" value="Polysacc_synt_3"/>
    <property type="match status" value="1"/>
</dbReference>
<dbReference type="PANTHER" id="PTHR30250">
    <property type="entry name" value="PST FAMILY PREDICTED COLANIC ACID TRANSPORTER"/>
    <property type="match status" value="1"/>
</dbReference>
<keyword evidence="5 7" id="KW-1133">Transmembrane helix</keyword>
<feature type="transmembrane region" description="Helical" evidence="7">
    <location>
        <begin position="344"/>
        <end position="363"/>
    </location>
</feature>
<comment type="subcellular location">
    <subcellularLocation>
        <location evidence="1">Cell membrane</location>
        <topology evidence="1">Multi-pass membrane protein</topology>
    </subcellularLocation>
</comment>
<evidence type="ECO:0000256" key="6">
    <source>
        <dbReference type="ARBA" id="ARBA00023136"/>
    </source>
</evidence>
<feature type="transmembrane region" description="Helical" evidence="7">
    <location>
        <begin position="310"/>
        <end position="332"/>
    </location>
</feature>
<feature type="transmembrane region" description="Helical" evidence="7">
    <location>
        <begin position="428"/>
        <end position="454"/>
    </location>
</feature>
<feature type="transmembrane region" description="Helical" evidence="7">
    <location>
        <begin position="157"/>
        <end position="176"/>
    </location>
</feature>
<gene>
    <name evidence="8" type="ORF">J2792_003307</name>
</gene>
<evidence type="ECO:0000313" key="8">
    <source>
        <dbReference type="EMBL" id="MDR6512424.1"/>
    </source>
</evidence>
<accession>A0ABU1MQ07</accession>
<organism evidence="8 9">
    <name type="scientific">Novosphingobium capsulatum</name>
    <dbReference type="NCBI Taxonomy" id="13688"/>
    <lineage>
        <taxon>Bacteria</taxon>
        <taxon>Pseudomonadati</taxon>
        <taxon>Pseudomonadota</taxon>
        <taxon>Alphaproteobacteria</taxon>
        <taxon>Sphingomonadales</taxon>
        <taxon>Sphingomonadaceae</taxon>
        <taxon>Novosphingobium</taxon>
    </lineage>
</organism>